<protein>
    <submittedName>
        <fullName evidence="5">TetR/AcrR family transcriptional regulator</fullName>
    </submittedName>
</protein>
<gene>
    <name evidence="5" type="ORF">FNH08_18310</name>
</gene>
<feature type="domain" description="HTH tetR-type" evidence="4">
    <location>
        <begin position="25"/>
        <end position="85"/>
    </location>
</feature>
<sequence>MTAPESAENIPSLHLAKETAPKKKPSRRDEIVTAAARFFAERGYHDVGMRDVAEAVGIRGASLYNHFGSKEDILFQIALLVVRSSVDGYMTVLDETGTPAERLAALSRGHVIHVASRRVEYRVVWTEVKALSPEHRKTVDDYMRYYQRRVRDVVMAGSRQGEFKVVNPRRASVALMDMINGISGWFTPSMDCDELANDYIRFGIGGVLHYEGDMDALCATATRMTDSLGFVAPPVS</sequence>
<proteinExistence type="predicted"/>
<feature type="compositionally biased region" description="Basic and acidic residues" evidence="3">
    <location>
        <begin position="15"/>
        <end position="28"/>
    </location>
</feature>
<accession>A0A5N8XHT9</accession>
<keyword evidence="6" id="KW-1185">Reference proteome</keyword>
<dbReference type="EMBL" id="VJZC01000117">
    <property type="protein sequence ID" value="MPY59051.1"/>
    <property type="molecule type" value="Genomic_DNA"/>
</dbReference>
<evidence type="ECO:0000256" key="1">
    <source>
        <dbReference type="ARBA" id="ARBA00023125"/>
    </source>
</evidence>
<dbReference type="Gene3D" id="1.10.357.10">
    <property type="entry name" value="Tetracycline Repressor, domain 2"/>
    <property type="match status" value="1"/>
</dbReference>
<dbReference type="Proteomes" id="UP000400924">
    <property type="component" value="Unassembled WGS sequence"/>
</dbReference>
<dbReference type="Gene3D" id="1.10.10.60">
    <property type="entry name" value="Homeodomain-like"/>
    <property type="match status" value="1"/>
</dbReference>
<name>A0A5N8XHT9_9ACTN</name>
<keyword evidence="1 2" id="KW-0238">DNA-binding</keyword>
<evidence type="ECO:0000313" key="6">
    <source>
        <dbReference type="Proteomes" id="UP000400924"/>
    </source>
</evidence>
<dbReference type="InterPro" id="IPR036271">
    <property type="entry name" value="Tet_transcr_reg_TetR-rel_C_sf"/>
</dbReference>
<dbReference type="PANTHER" id="PTHR30055">
    <property type="entry name" value="HTH-TYPE TRANSCRIPTIONAL REGULATOR RUTR"/>
    <property type="match status" value="1"/>
</dbReference>
<dbReference type="RefSeq" id="WP_152772565.1">
    <property type="nucleotide sequence ID" value="NZ_VJZC01000117.1"/>
</dbReference>
<dbReference type="AlphaFoldDB" id="A0A5N8XHT9"/>
<dbReference type="Pfam" id="PF00440">
    <property type="entry name" value="TetR_N"/>
    <property type="match status" value="1"/>
</dbReference>
<evidence type="ECO:0000256" key="3">
    <source>
        <dbReference type="SAM" id="MobiDB-lite"/>
    </source>
</evidence>
<dbReference type="GO" id="GO:0000976">
    <property type="term" value="F:transcription cis-regulatory region binding"/>
    <property type="evidence" value="ECO:0007669"/>
    <property type="project" value="TreeGrafter"/>
</dbReference>
<dbReference type="PANTHER" id="PTHR30055:SF200">
    <property type="entry name" value="HTH-TYPE TRANSCRIPTIONAL REPRESSOR BDCR"/>
    <property type="match status" value="1"/>
</dbReference>
<dbReference type="InterPro" id="IPR001647">
    <property type="entry name" value="HTH_TetR"/>
</dbReference>
<dbReference type="InterPro" id="IPR041490">
    <property type="entry name" value="KstR2_TetR_C"/>
</dbReference>
<evidence type="ECO:0000256" key="2">
    <source>
        <dbReference type="PROSITE-ProRule" id="PRU00335"/>
    </source>
</evidence>
<dbReference type="SUPFAM" id="SSF46689">
    <property type="entry name" value="Homeodomain-like"/>
    <property type="match status" value="1"/>
</dbReference>
<comment type="caution">
    <text evidence="5">The sequence shown here is derived from an EMBL/GenBank/DDBJ whole genome shotgun (WGS) entry which is preliminary data.</text>
</comment>
<dbReference type="GO" id="GO:0003700">
    <property type="term" value="F:DNA-binding transcription factor activity"/>
    <property type="evidence" value="ECO:0007669"/>
    <property type="project" value="TreeGrafter"/>
</dbReference>
<dbReference type="PROSITE" id="PS50977">
    <property type="entry name" value="HTH_TETR_2"/>
    <property type="match status" value="1"/>
</dbReference>
<dbReference type="Pfam" id="PF17932">
    <property type="entry name" value="TetR_C_24"/>
    <property type="match status" value="1"/>
</dbReference>
<reference evidence="5 6" key="1">
    <citation type="submission" date="2019-07" db="EMBL/GenBank/DDBJ databases">
        <title>New species of Amycolatopsis and Streptomyces.</title>
        <authorList>
            <person name="Duangmal K."/>
            <person name="Teo W.F.A."/>
            <person name="Lipun K."/>
        </authorList>
    </citation>
    <scope>NUCLEOTIDE SEQUENCE [LARGE SCALE GENOMIC DNA]</scope>
    <source>
        <strain evidence="5 6">NBRC 106415</strain>
    </source>
</reference>
<dbReference type="InterPro" id="IPR009057">
    <property type="entry name" value="Homeodomain-like_sf"/>
</dbReference>
<dbReference type="OrthoDB" id="3190535at2"/>
<dbReference type="SUPFAM" id="SSF48498">
    <property type="entry name" value="Tetracyclin repressor-like, C-terminal domain"/>
    <property type="match status" value="1"/>
</dbReference>
<evidence type="ECO:0000259" key="4">
    <source>
        <dbReference type="PROSITE" id="PS50977"/>
    </source>
</evidence>
<dbReference type="InterPro" id="IPR050109">
    <property type="entry name" value="HTH-type_TetR-like_transc_reg"/>
</dbReference>
<feature type="region of interest" description="Disordered" evidence="3">
    <location>
        <begin position="1"/>
        <end position="28"/>
    </location>
</feature>
<organism evidence="5 6">
    <name type="scientific">Streptomyces spongiae</name>
    <dbReference type="NCBI Taxonomy" id="565072"/>
    <lineage>
        <taxon>Bacteria</taxon>
        <taxon>Bacillati</taxon>
        <taxon>Actinomycetota</taxon>
        <taxon>Actinomycetes</taxon>
        <taxon>Kitasatosporales</taxon>
        <taxon>Streptomycetaceae</taxon>
        <taxon>Streptomyces</taxon>
    </lineage>
</organism>
<dbReference type="PRINTS" id="PR00455">
    <property type="entry name" value="HTHTETR"/>
</dbReference>
<evidence type="ECO:0000313" key="5">
    <source>
        <dbReference type="EMBL" id="MPY59051.1"/>
    </source>
</evidence>
<feature type="DNA-binding region" description="H-T-H motif" evidence="2">
    <location>
        <begin position="48"/>
        <end position="67"/>
    </location>
</feature>